<accession>A0A0A9AV76</accession>
<sequence>MLLLSLPLIDNHISTKAISNCKLQVHIFDIALSTVCKIQLHPQGRSTCPLKQLYVV</sequence>
<reference evidence="1" key="2">
    <citation type="journal article" date="2015" name="Data Brief">
        <title>Shoot transcriptome of the giant reed, Arundo donax.</title>
        <authorList>
            <person name="Barrero R.A."/>
            <person name="Guerrero F.D."/>
            <person name="Moolhuijzen P."/>
            <person name="Goolsby J.A."/>
            <person name="Tidwell J."/>
            <person name="Bellgard S.E."/>
            <person name="Bellgard M.I."/>
        </authorList>
    </citation>
    <scope>NUCLEOTIDE SEQUENCE</scope>
    <source>
        <tissue evidence="1">Shoot tissue taken approximately 20 cm above the soil surface</tissue>
    </source>
</reference>
<name>A0A0A9AV76_ARUDO</name>
<dbReference type="AlphaFoldDB" id="A0A0A9AV76"/>
<evidence type="ECO:0000313" key="1">
    <source>
        <dbReference type="EMBL" id="JAD55604.1"/>
    </source>
</evidence>
<reference evidence="1" key="1">
    <citation type="submission" date="2014-09" db="EMBL/GenBank/DDBJ databases">
        <authorList>
            <person name="Magalhaes I.L.F."/>
            <person name="Oliveira U."/>
            <person name="Santos F.R."/>
            <person name="Vidigal T.H.D.A."/>
            <person name="Brescovit A.D."/>
            <person name="Santos A.J."/>
        </authorList>
    </citation>
    <scope>NUCLEOTIDE SEQUENCE</scope>
    <source>
        <tissue evidence="1">Shoot tissue taken approximately 20 cm above the soil surface</tissue>
    </source>
</reference>
<dbReference type="EMBL" id="GBRH01242291">
    <property type="protein sequence ID" value="JAD55604.1"/>
    <property type="molecule type" value="Transcribed_RNA"/>
</dbReference>
<protein>
    <submittedName>
        <fullName evidence="1">Uncharacterized protein</fullName>
    </submittedName>
</protein>
<proteinExistence type="predicted"/>
<organism evidence="1">
    <name type="scientific">Arundo donax</name>
    <name type="common">Giant reed</name>
    <name type="synonym">Donax arundinaceus</name>
    <dbReference type="NCBI Taxonomy" id="35708"/>
    <lineage>
        <taxon>Eukaryota</taxon>
        <taxon>Viridiplantae</taxon>
        <taxon>Streptophyta</taxon>
        <taxon>Embryophyta</taxon>
        <taxon>Tracheophyta</taxon>
        <taxon>Spermatophyta</taxon>
        <taxon>Magnoliopsida</taxon>
        <taxon>Liliopsida</taxon>
        <taxon>Poales</taxon>
        <taxon>Poaceae</taxon>
        <taxon>PACMAD clade</taxon>
        <taxon>Arundinoideae</taxon>
        <taxon>Arundineae</taxon>
        <taxon>Arundo</taxon>
    </lineage>
</organism>